<evidence type="ECO:0008006" key="4">
    <source>
        <dbReference type="Google" id="ProtNLM"/>
    </source>
</evidence>
<feature type="transmembrane region" description="Helical" evidence="1">
    <location>
        <begin position="85"/>
        <end position="102"/>
    </location>
</feature>
<dbReference type="RefSeq" id="WP_137328737.1">
    <property type="nucleotide sequence ID" value="NZ_CP040058.1"/>
</dbReference>
<keyword evidence="3" id="KW-1185">Reference proteome</keyword>
<keyword evidence="1" id="KW-0472">Membrane</keyword>
<protein>
    <recommendedName>
        <fullName evidence="4">DUF3784 domain-containing protein</fullName>
    </recommendedName>
</protein>
<proteinExistence type="predicted"/>
<feature type="transmembrane region" description="Helical" evidence="1">
    <location>
        <begin position="61"/>
        <end position="79"/>
    </location>
</feature>
<feature type="transmembrane region" description="Helical" evidence="1">
    <location>
        <begin position="6"/>
        <end position="24"/>
    </location>
</feature>
<gene>
    <name evidence="2" type="ORF">AR1Y2_1886</name>
</gene>
<dbReference type="EMBL" id="CP040058">
    <property type="protein sequence ID" value="QCP35340.1"/>
    <property type="molecule type" value="Genomic_DNA"/>
</dbReference>
<evidence type="ECO:0000313" key="2">
    <source>
        <dbReference type="EMBL" id="QCP35340.1"/>
    </source>
</evidence>
<dbReference type="Proteomes" id="UP000298653">
    <property type="component" value="Chromosome"/>
</dbReference>
<organism evidence="2 3">
    <name type="scientific">Anaerostipes rhamnosivorans</name>
    <dbReference type="NCBI Taxonomy" id="1229621"/>
    <lineage>
        <taxon>Bacteria</taxon>
        <taxon>Bacillati</taxon>
        <taxon>Bacillota</taxon>
        <taxon>Clostridia</taxon>
        <taxon>Lachnospirales</taxon>
        <taxon>Lachnospiraceae</taxon>
        <taxon>Anaerostipes</taxon>
    </lineage>
</organism>
<dbReference type="KEGG" id="arf:AR1Y2_1886"/>
<evidence type="ECO:0000313" key="3">
    <source>
        <dbReference type="Proteomes" id="UP000298653"/>
    </source>
</evidence>
<sequence>MTTVNIICFAIYFLVALLMISIGVSQLKSQEPVGFYSGEKPPNKDELTDVISWNKKHGTMWVLYGIIIMISYFIGAMIGDSAWSVVPMCGGLLIPVVFMILYHNKLKKKYLR</sequence>
<dbReference type="OrthoDB" id="2052696at2"/>
<reference evidence="2 3" key="1">
    <citation type="submission" date="2019-05" db="EMBL/GenBank/DDBJ databases">
        <title>Complete genome sequencing of Anaerostipes rhamnosivorans.</title>
        <authorList>
            <person name="Bui T.P.N."/>
            <person name="de Vos W.M."/>
        </authorList>
    </citation>
    <scope>NUCLEOTIDE SEQUENCE [LARGE SCALE GENOMIC DNA]</scope>
    <source>
        <strain evidence="2 3">1y2</strain>
    </source>
</reference>
<keyword evidence="1" id="KW-0812">Transmembrane</keyword>
<dbReference type="AlphaFoldDB" id="A0A4V1EG99"/>
<accession>A0A4V1EG99</accession>
<name>A0A4V1EG99_9FIRM</name>
<evidence type="ECO:0000256" key="1">
    <source>
        <dbReference type="SAM" id="Phobius"/>
    </source>
</evidence>
<keyword evidence="1" id="KW-1133">Transmembrane helix</keyword>